<evidence type="ECO:0000256" key="1">
    <source>
        <dbReference type="ARBA" id="ARBA00006484"/>
    </source>
</evidence>
<dbReference type="InterPro" id="IPR002347">
    <property type="entry name" value="SDR_fam"/>
</dbReference>
<organism evidence="3 4">
    <name type="scientific">Acropora cervicornis</name>
    <name type="common">Staghorn coral</name>
    <dbReference type="NCBI Taxonomy" id="6130"/>
    <lineage>
        <taxon>Eukaryota</taxon>
        <taxon>Metazoa</taxon>
        <taxon>Cnidaria</taxon>
        <taxon>Anthozoa</taxon>
        <taxon>Hexacorallia</taxon>
        <taxon>Scleractinia</taxon>
        <taxon>Astrocoeniina</taxon>
        <taxon>Acroporidae</taxon>
        <taxon>Acropora</taxon>
    </lineage>
</organism>
<dbReference type="InterPro" id="IPR020904">
    <property type="entry name" value="Sc_DH/Rdtase_CS"/>
</dbReference>
<comment type="similarity">
    <text evidence="1">Belongs to the short-chain dehydrogenases/reductases (SDR) family.</text>
</comment>
<dbReference type="PROSITE" id="PS00061">
    <property type="entry name" value="ADH_SHORT"/>
    <property type="match status" value="1"/>
</dbReference>
<dbReference type="GO" id="GO:0005829">
    <property type="term" value="C:cytosol"/>
    <property type="evidence" value="ECO:0007669"/>
    <property type="project" value="TreeGrafter"/>
</dbReference>
<keyword evidence="4" id="KW-1185">Reference proteome</keyword>
<dbReference type="Gene3D" id="3.40.50.720">
    <property type="entry name" value="NAD(P)-binding Rossmann-like Domain"/>
    <property type="match status" value="2"/>
</dbReference>
<protein>
    <submittedName>
        <fullName evidence="3">Retinol dehydrogenase 8</fullName>
    </submittedName>
</protein>
<accession>A0AAD9Q4M8</accession>
<name>A0AAD9Q4M8_ACRCE</name>
<dbReference type="AlphaFoldDB" id="A0AAD9Q4M8"/>
<dbReference type="GO" id="GO:0016491">
    <property type="term" value="F:oxidoreductase activity"/>
    <property type="evidence" value="ECO:0007669"/>
    <property type="project" value="UniProtKB-KW"/>
</dbReference>
<reference evidence="3" key="1">
    <citation type="journal article" date="2023" name="G3 (Bethesda)">
        <title>Whole genome assembly and annotation of the endangered Caribbean coral Acropora cervicornis.</title>
        <authorList>
            <person name="Selwyn J.D."/>
            <person name="Vollmer S.V."/>
        </authorList>
    </citation>
    <scope>NUCLEOTIDE SEQUENCE</scope>
    <source>
        <strain evidence="3">K2</strain>
    </source>
</reference>
<dbReference type="Proteomes" id="UP001249851">
    <property type="component" value="Unassembled WGS sequence"/>
</dbReference>
<dbReference type="PANTHER" id="PTHR43391">
    <property type="entry name" value="RETINOL DEHYDROGENASE-RELATED"/>
    <property type="match status" value="1"/>
</dbReference>
<dbReference type="PANTHER" id="PTHR43391:SF86">
    <property type="entry name" value="SHORT-CHAIN DEHYDROGENASE_REDUCTASE FAMILY PROTEIN"/>
    <property type="match status" value="1"/>
</dbReference>
<gene>
    <name evidence="3" type="ORF">P5673_023890</name>
</gene>
<dbReference type="SUPFAM" id="SSF51735">
    <property type="entry name" value="NAD(P)-binding Rossmann-fold domains"/>
    <property type="match status" value="1"/>
</dbReference>
<dbReference type="EMBL" id="JARQWQ010000068">
    <property type="protein sequence ID" value="KAK2554654.1"/>
    <property type="molecule type" value="Genomic_DNA"/>
</dbReference>
<dbReference type="InterPro" id="IPR036291">
    <property type="entry name" value="NAD(P)-bd_dom_sf"/>
</dbReference>
<sequence length="263" mass="29379">MVTQIVLISGCSSGIGLATAVHLAKDAEKRFKVYATMRNLAKKGPLEEEGKDFLGETLIIKQMDVCSDESCVPVEIAKEVLEVNYFGALRLIQAVLPSMKARQSGVIVNNSSHYGIVGIPFVEIYCSSKFAIEGLTESLAPILRHFNIRCCLLEAGPVRTPIVSKAEEWCQVEVDESSTDPKTRSLLELMKMNMKNDFEKYIQDCEEVAQFVKDIALGEKCDLRYQTNEEFGSKEVAAKFFDPTGNKSVDLVAKRYFCEHDKE</sequence>
<reference evidence="3" key="2">
    <citation type="journal article" date="2023" name="Science">
        <title>Genomic signatures of disease resistance in endangered staghorn corals.</title>
        <authorList>
            <person name="Vollmer S.V."/>
            <person name="Selwyn J.D."/>
            <person name="Despard B.A."/>
            <person name="Roesel C.L."/>
        </authorList>
    </citation>
    <scope>NUCLEOTIDE SEQUENCE</scope>
    <source>
        <strain evidence="3">K2</strain>
    </source>
</reference>
<keyword evidence="2" id="KW-0560">Oxidoreductase</keyword>
<evidence type="ECO:0000256" key="2">
    <source>
        <dbReference type="ARBA" id="ARBA00023002"/>
    </source>
</evidence>
<evidence type="ECO:0000313" key="3">
    <source>
        <dbReference type="EMBL" id="KAK2554654.1"/>
    </source>
</evidence>
<comment type="caution">
    <text evidence="3">The sequence shown here is derived from an EMBL/GenBank/DDBJ whole genome shotgun (WGS) entry which is preliminary data.</text>
</comment>
<dbReference type="Pfam" id="PF00106">
    <property type="entry name" value="adh_short"/>
    <property type="match status" value="1"/>
</dbReference>
<dbReference type="PRINTS" id="PR00081">
    <property type="entry name" value="GDHRDH"/>
</dbReference>
<proteinExistence type="inferred from homology"/>
<evidence type="ECO:0000313" key="4">
    <source>
        <dbReference type="Proteomes" id="UP001249851"/>
    </source>
</evidence>